<dbReference type="InterPro" id="IPR005358">
    <property type="entry name" value="Puta_zinc/iron-chelating_dom"/>
</dbReference>
<reference evidence="1 2" key="1">
    <citation type="submission" date="2020-04" db="EMBL/GenBank/DDBJ databases">
        <title>Collinsella sp. KGMB02528 nov., an anaerobic actinobacterium isolated from human feces.</title>
        <authorList>
            <person name="Han K.-I."/>
            <person name="Eom M.K."/>
            <person name="Kim J.-S."/>
            <person name="Lee K.C."/>
            <person name="Suh M.K."/>
            <person name="Park S.-H."/>
            <person name="Lee J.H."/>
            <person name="Kang S.W."/>
            <person name="Park J.-E."/>
            <person name="Oh B.S."/>
            <person name="Yu S.Y."/>
            <person name="Choi S.-H."/>
            <person name="Lee D.H."/>
            <person name="Yoon H."/>
            <person name="Kim B.-Y."/>
            <person name="Lee J.H."/>
            <person name="Lee J.-S."/>
        </authorList>
    </citation>
    <scope>NUCLEOTIDE SEQUENCE [LARGE SCALE GENOMIC DNA]</scope>
    <source>
        <strain evidence="1 2">KGMB02528</strain>
    </source>
</reference>
<keyword evidence="2" id="KW-1185">Reference proteome</keyword>
<dbReference type="Pfam" id="PF03692">
    <property type="entry name" value="CxxCxxCC"/>
    <property type="match status" value="1"/>
</dbReference>
<sequence>MGGELAEAAALHARLMVEQQVTDLYTGDCRGCGECCSRFLPMSLLDRARLRAYVRRHGVAAHAPWARLDLTCPYLTDGRECSVYEARPEVCRAYRCDLHARGELDGFTGADRAVPVDMREFAESIWEKTEGDRG</sequence>
<evidence type="ECO:0000313" key="1">
    <source>
        <dbReference type="EMBL" id="NMF55701.1"/>
    </source>
</evidence>
<gene>
    <name evidence="1" type="ORF">HF320_05085</name>
</gene>
<protein>
    <submittedName>
        <fullName evidence="1">YkgJ family cysteine cluster protein</fullName>
    </submittedName>
</protein>
<dbReference type="Proteomes" id="UP000546970">
    <property type="component" value="Unassembled WGS sequence"/>
</dbReference>
<dbReference type="EMBL" id="JABBCP010000002">
    <property type="protein sequence ID" value="NMF55701.1"/>
    <property type="molecule type" value="Genomic_DNA"/>
</dbReference>
<organism evidence="1 2">
    <name type="scientific">Collinsella acetigenes</name>
    <dbReference type="NCBI Taxonomy" id="2713419"/>
    <lineage>
        <taxon>Bacteria</taxon>
        <taxon>Bacillati</taxon>
        <taxon>Actinomycetota</taxon>
        <taxon>Coriobacteriia</taxon>
        <taxon>Coriobacteriales</taxon>
        <taxon>Coriobacteriaceae</taxon>
        <taxon>Collinsella</taxon>
    </lineage>
</organism>
<evidence type="ECO:0000313" key="2">
    <source>
        <dbReference type="Proteomes" id="UP000546970"/>
    </source>
</evidence>
<proteinExistence type="predicted"/>
<name>A0A7X9UBZ8_9ACTN</name>
<comment type="caution">
    <text evidence="1">The sequence shown here is derived from an EMBL/GenBank/DDBJ whole genome shotgun (WGS) entry which is preliminary data.</text>
</comment>
<dbReference type="RefSeq" id="WP_169277327.1">
    <property type="nucleotide sequence ID" value="NZ_JABBCP010000002.1"/>
</dbReference>
<dbReference type="AlphaFoldDB" id="A0A7X9UBZ8"/>
<accession>A0A7X9UBZ8</accession>